<feature type="compositionally biased region" description="Polar residues" evidence="1">
    <location>
        <begin position="37"/>
        <end position="48"/>
    </location>
</feature>
<dbReference type="RefSeq" id="WP_177199457.1">
    <property type="nucleotide sequence ID" value="NZ_FOKI01000036.1"/>
</dbReference>
<accession>A0A1I1AG15</accession>
<gene>
    <name evidence="2" type="ORF">SAMN04488528_103610</name>
</gene>
<evidence type="ECO:0000313" key="2">
    <source>
        <dbReference type="EMBL" id="SFB36944.1"/>
    </source>
</evidence>
<proteinExistence type="predicted"/>
<keyword evidence="3" id="KW-1185">Reference proteome</keyword>
<sequence length="48" mass="5625">MSKDSQIDKKEDRMKKCNYQTPLTRETAKNHNRTNKKQSAGTNWQSTP</sequence>
<reference evidence="2 3" key="1">
    <citation type="submission" date="2016-10" db="EMBL/GenBank/DDBJ databases">
        <authorList>
            <person name="de Groot N.N."/>
        </authorList>
    </citation>
    <scope>NUCLEOTIDE SEQUENCE [LARGE SCALE GENOMIC DNA]</scope>
    <source>
        <strain evidence="2 3">DSM 12271</strain>
    </source>
</reference>
<feature type="compositionally biased region" description="Basic and acidic residues" evidence="1">
    <location>
        <begin position="1"/>
        <end position="15"/>
    </location>
</feature>
<dbReference type="AlphaFoldDB" id="A0A1I1AG15"/>
<name>A0A1I1AG15_9CLOT</name>
<evidence type="ECO:0000313" key="3">
    <source>
        <dbReference type="Proteomes" id="UP000198619"/>
    </source>
</evidence>
<evidence type="ECO:0000256" key="1">
    <source>
        <dbReference type="SAM" id="MobiDB-lite"/>
    </source>
</evidence>
<feature type="region of interest" description="Disordered" evidence="1">
    <location>
        <begin position="1"/>
        <end position="48"/>
    </location>
</feature>
<protein>
    <submittedName>
        <fullName evidence="2">Uncharacterized protein</fullName>
    </submittedName>
</protein>
<organism evidence="2 3">
    <name type="scientific">Clostridium frigidicarnis</name>
    <dbReference type="NCBI Taxonomy" id="84698"/>
    <lineage>
        <taxon>Bacteria</taxon>
        <taxon>Bacillati</taxon>
        <taxon>Bacillota</taxon>
        <taxon>Clostridia</taxon>
        <taxon>Eubacteriales</taxon>
        <taxon>Clostridiaceae</taxon>
        <taxon>Clostridium</taxon>
    </lineage>
</organism>
<dbReference type="EMBL" id="FOKI01000036">
    <property type="protein sequence ID" value="SFB36944.1"/>
    <property type="molecule type" value="Genomic_DNA"/>
</dbReference>
<dbReference type="Proteomes" id="UP000198619">
    <property type="component" value="Unassembled WGS sequence"/>
</dbReference>